<dbReference type="PROSITE" id="PS51918">
    <property type="entry name" value="RADICAL_SAM"/>
    <property type="match status" value="1"/>
</dbReference>
<dbReference type="InterPro" id="IPR013785">
    <property type="entry name" value="Aldolase_TIM"/>
</dbReference>
<evidence type="ECO:0000259" key="11">
    <source>
        <dbReference type="PROSITE" id="PS51918"/>
    </source>
</evidence>
<comment type="similarity">
    <text evidence="2">Belongs to the anaerobic coproporphyrinogen-III oxidase family. HemW subfamily.</text>
</comment>
<evidence type="ECO:0000256" key="2">
    <source>
        <dbReference type="ARBA" id="ARBA00006100"/>
    </source>
</evidence>
<dbReference type="Pfam" id="PF06969">
    <property type="entry name" value="HemN_C"/>
    <property type="match status" value="1"/>
</dbReference>
<gene>
    <name evidence="12" type="primary">hemW</name>
    <name evidence="12" type="ORF">H8E23_03635</name>
</gene>
<dbReference type="AlphaFoldDB" id="A0A8J6TI06"/>
<dbReference type="InterPro" id="IPR010723">
    <property type="entry name" value="HemN_C"/>
</dbReference>
<dbReference type="PANTHER" id="PTHR13932">
    <property type="entry name" value="COPROPORPHYRINIGEN III OXIDASE"/>
    <property type="match status" value="1"/>
</dbReference>
<dbReference type="InterPro" id="IPR034505">
    <property type="entry name" value="Coproporphyrinogen-III_oxidase"/>
</dbReference>
<evidence type="ECO:0000256" key="5">
    <source>
        <dbReference type="ARBA" id="ARBA00022691"/>
    </source>
</evidence>
<evidence type="ECO:0000256" key="6">
    <source>
        <dbReference type="ARBA" id="ARBA00022723"/>
    </source>
</evidence>
<keyword evidence="4 10" id="KW-0349">Heme</keyword>
<evidence type="ECO:0000256" key="8">
    <source>
        <dbReference type="ARBA" id="ARBA00023014"/>
    </source>
</evidence>
<dbReference type="SUPFAM" id="SSF102114">
    <property type="entry name" value="Radical SAM enzymes"/>
    <property type="match status" value="1"/>
</dbReference>
<dbReference type="InterPro" id="IPR058240">
    <property type="entry name" value="rSAM_sf"/>
</dbReference>
<accession>A0A8J6TI06</accession>
<dbReference type="InterPro" id="IPR004559">
    <property type="entry name" value="HemW-like"/>
</dbReference>
<dbReference type="SFLD" id="SFLDG01082">
    <property type="entry name" value="B12-binding_domain_containing"/>
    <property type="match status" value="1"/>
</dbReference>
<dbReference type="Pfam" id="PF04055">
    <property type="entry name" value="Radical_SAM"/>
    <property type="match status" value="1"/>
</dbReference>
<keyword evidence="7 10" id="KW-0408">Iron</keyword>
<dbReference type="SFLD" id="SFLDG01065">
    <property type="entry name" value="anaerobic_coproporphyrinogen-I"/>
    <property type="match status" value="2"/>
</dbReference>
<dbReference type="SMART" id="SM00729">
    <property type="entry name" value="Elp3"/>
    <property type="match status" value="1"/>
</dbReference>
<evidence type="ECO:0000313" key="12">
    <source>
        <dbReference type="EMBL" id="MBC8360472.1"/>
    </source>
</evidence>
<dbReference type="EMBL" id="JACNJH010000092">
    <property type="protein sequence ID" value="MBC8360472.1"/>
    <property type="molecule type" value="Genomic_DNA"/>
</dbReference>
<keyword evidence="5 10" id="KW-0949">S-adenosyl-L-methionine</keyword>
<sequence>MQPATSIKELHPPEPAGIYVHIPFCVRKCSYCDFYSIGDRSARPAFIEALVHEMHLKSNFAERFDTLYIGGGTPSVFDTETIGRIIAAAQQSFHILNGAEITLEVNPGTLTPEDFAGYRSAGVNRISIGVQSFNPFNLDFLGRIHTSSDAALAVRWARDAGFENLSLDLIYGIPGQTETAWIKDLQRALEFEPEHLSCYMLSYEPGTPLDTGRQKGRFRPLPEGDVGNLFEVTAAFLDSRGYAQYEISSFARTGPGRSGKGSFERNRSRHNRKYWSFVPYLGLGPSAHSFKEPERCWNQPHVSHYIKALAAGRFPPAAKEVLSRSQLMMEAIYLGLRQTEGICFEAFAEKFGLSFQRCFGDTIQDLEKRGFIRFAQNRCALTRPGLLLLDSITFMLIDQI</sequence>
<dbReference type="GO" id="GO:0004109">
    <property type="term" value="F:coproporphyrinogen oxidase activity"/>
    <property type="evidence" value="ECO:0007669"/>
    <property type="project" value="InterPro"/>
</dbReference>
<evidence type="ECO:0000313" key="13">
    <source>
        <dbReference type="Proteomes" id="UP000603434"/>
    </source>
</evidence>
<evidence type="ECO:0000256" key="7">
    <source>
        <dbReference type="ARBA" id="ARBA00023004"/>
    </source>
</evidence>
<dbReference type="SFLD" id="SFLDF00562">
    <property type="entry name" value="HemN-like__clustered_with_heat"/>
    <property type="match status" value="1"/>
</dbReference>
<name>A0A8J6TI06_9BACT</name>
<dbReference type="InterPro" id="IPR006638">
    <property type="entry name" value="Elp3/MiaA/NifB-like_rSAM"/>
</dbReference>
<comment type="caution">
    <text evidence="12">The sequence shown here is derived from an EMBL/GenBank/DDBJ whole genome shotgun (WGS) entry which is preliminary data.</text>
</comment>
<dbReference type="CDD" id="cd01335">
    <property type="entry name" value="Radical_SAM"/>
    <property type="match status" value="1"/>
</dbReference>
<dbReference type="GO" id="GO:0046872">
    <property type="term" value="F:metal ion binding"/>
    <property type="evidence" value="ECO:0007669"/>
    <property type="project" value="UniProtKB-UniRule"/>
</dbReference>
<dbReference type="InterPro" id="IPR007197">
    <property type="entry name" value="rSAM"/>
</dbReference>
<organism evidence="12 13">
    <name type="scientific">Candidatus Desulfatibia profunda</name>
    <dbReference type="NCBI Taxonomy" id="2841695"/>
    <lineage>
        <taxon>Bacteria</taxon>
        <taxon>Pseudomonadati</taxon>
        <taxon>Thermodesulfobacteriota</taxon>
        <taxon>Desulfobacteria</taxon>
        <taxon>Desulfobacterales</taxon>
        <taxon>Desulfobacterales incertae sedis</taxon>
        <taxon>Candidatus Desulfatibia</taxon>
    </lineage>
</organism>
<comment type="function">
    <text evidence="10">Probably acts as a heme chaperone, transferring heme to an unknown acceptor. Binds one molecule of heme per monomer, possibly covalently. Binds 1 [4Fe-4S] cluster. The cluster is coordinated with 3 cysteines and an exchangeable S-adenosyl-L-methionine.</text>
</comment>
<proteinExistence type="inferred from homology"/>
<protein>
    <recommendedName>
        <fullName evidence="3 10">Heme chaperone HemW</fullName>
    </recommendedName>
</protein>
<dbReference type="GO" id="GO:0051539">
    <property type="term" value="F:4 iron, 4 sulfur cluster binding"/>
    <property type="evidence" value="ECO:0007669"/>
    <property type="project" value="UniProtKB-UniRule"/>
</dbReference>
<reference evidence="12 13" key="1">
    <citation type="submission" date="2020-08" db="EMBL/GenBank/DDBJ databases">
        <title>Bridging the membrane lipid divide: bacteria of the FCB group superphylum have the potential to synthesize archaeal ether lipids.</title>
        <authorList>
            <person name="Villanueva L."/>
            <person name="Von Meijenfeldt F.A.B."/>
            <person name="Westbye A.B."/>
            <person name="Yadav S."/>
            <person name="Hopmans E.C."/>
            <person name="Dutilh B.E."/>
            <person name="Sinninghe Damste J.S."/>
        </authorList>
    </citation>
    <scope>NUCLEOTIDE SEQUENCE [LARGE SCALE GENOMIC DNA]</scope>
    <source>
        <strain evidence="12">NIOZ-UU30</strain>
    </source>
</reference>
<dbReference type="SFLD" id="SFLDS00029">
    <property type="entry name" value="Radical_SAM"/>
    <property type="match status" value="2"/>
</dbReference>
<dbReference type="Proteomes" id="UP000603434">
    <property type="component" value="Unassembled WGS sequence"/>
</dbReference>
<dbReference type="Gene3D" id="3.20.20.70">
    <property type="entry name" value="Aldolase class I"/>
    <property type="match status" value="1"/>
</dbReference>
<evidence type="ECO:0000256" key="10">
    <source>
        <dbReference type="RuleBase" id="RU364116"/>
    </source>
</evidence>
<keyword evidence="6 10" id="KW-0479">Metal-binding</keyword>
<comment type="cofactor">
    <cofactor evidence="1">
        <name>[4Fe-4S] cluster</name>
        <dbReference type="ChEBI" id="CHEBI:49883"/>
    </cofactor>
</comment>
<keyword evidence="9 10" id="KW-0143">Chaperone</keyword>
<dbReference type="GO" id="GO:0005737">
    <property type="term" value="C:cytoplasm"/>
    <property type="evidence" value="ECO:0007669"/>
    <property type="project" value="UniProtKB-SubCell"/>
</dbReference>
<keyword evidence="10" id="KW-0963">Cytoplasm</keyword>
<evidence type="ECO:0000256" key="4">
    <source>
        <dbReference type="ARBA" id="ARBA00022617"/>
    </source>
</evidence>
<comment type="subcellular location">
    <subcellularLocation>
        <location evidence="10">Cytoplasm</location>
    </subcellularLocation>
</comment>
<evidence type="ECO:0000256" key="3">
    <source>
        <dbReference type="ARBA" id="ARBA00017228"/>
    </source>
</evidence>
<feature type="domain" description="Radical SAM core" evidence="11">
    <location>
        <begin position="10"/>
        <end position="240"/>
    </location>
</feature>
<dbReference type="NCBIfam" id="TIGR00539">
    <property type="entry name" value="hemN_rel"/>
    <property type="match status" value="1"/>
</dbReference>
<dbReference type="PANTHER" id="PTHR13932:SF5">
    <property type="entry name" value="RADICAL S-ADENOSYL METHIONINE DOMAIN-CONTAINING PROTEIN 1, MITOCHONDRIAL"/>
    <property type="match status" value="1"/>
</dbReference>
<dbReference type="SFLD" id="SFLDF00288">
    <property type="entry name" value="HemN-like__clustered_with_nucl"/>
    <property type="match status" value="1"/>
</dbReference>
<evidence type="ECO:0000256" key="9">
    <source>
        <dbReference type="ARBA" id="ARBA00023186"/>
    </source>
</evidence>
<dbReference type="GO" id="GO:0006779">
    <property type="term" value="P:porphyrin-containing compound biosynthetic process"/>
    <property type="evidence" value="ECO:0007669"/>
    <property type="project" value="InterPro"/>
</dbReference>
<evidence type="ECO:0000256" key="1">
    <source>
        <dbReference type="ARBA" id="ARBA00001966"/>
    </source>
</evidence>
<keyword evidence="10" id="KW-0004">4Fe-4S</keyword>
<keyword evidence="8 10" id="KW-0411">Iron-sulfur</keyword>